<evidence type="ECO:0000259" key="1">
    <source>
        <dbReference type="PROSITE" id="PS50404"/>
    </source>
</evidence>
<evidence type="ECO:0000313" key="3">
    <source>
        <dbReference type="EMBL" id="CAD8810873.1"/>
    </source>
</evidence>
<dbReference type="GO" id="GO:0006749">
    <property type="term" value="P:glutathione metabolic process"/>
    <property type="evidence" value="ECO:0007669"/>
    <property type="project" value="TreeGrafter"/>
</dbReference>
<dbReference type="PROSITE" id="PS50404">
    <property type="entry name" value="GST_NTER"/>
    <property type="match status" value="1"/>
</dbReference>
<dbReference type="InterPro" id="IPR004045">
    <property type="entry name" value="Glutathione_S-Trfase_N"/>
</dbReference>
<organism evidence="3">
    <name type="scientific">Ostreococcus mediterraneus</name>
    <dbReference type="NCBI Taxonomy" id="1486918"/>
    <lineage>
        <taxon>Eukaryota</taxon>
        <taxon>Viridiplantae</taxon>
        <taxon>Chlorophyta</taxon>
        <taxon>Mamiellophyceae</taxon>
        <taxon>Mamiellales</taxon>
        <taxon>Bathycoccaceae</taxon>
        <taxon>Ostreococcus</taxon>
    </lineage>
</organism>
<dbReference type="SUPFAM" id="SSF47616">
    <property type="entry name" value="GST C-terminal domain-like"/>
    <property type="match status" value="1"/>
</dbReference>
<feature type="domain" description="GST C-terminal" evidence="2">
    <location>
        <begin position="100"/>
        <end position="241"/>
    </location>
</feature>
<dbReference type="Gene3D" id="1.20.1050.10">
    <property type="match status" value="1"/>
</dbReference>
<sequence>MATTARAAPQRLQYFNIEGPAEKARLAMRIAKIPFTDDRVSFDQWPSIKPTTPYGQLPVLHLADGTELAQSDAILRYIGRCARDEGAAPHLYPKGGETAVDEAIALVDDMLTTWRSCLYIGMNPSALGHECDDGSEFKGSAKHDEITKRMRETWMRDEFPKYCGFFAKRFENGQQWLCPGDAPTLADCALVPALRRFSSGGIDYVDAACLDAYPEIKAYYERFHAIPEVKEWYAERAAAASS</sequence>
<dbReference type="GO" id="GO:0004364">
    <property type="term" value="F:glutathione transferase activity"/>
    <property type="evidence" value="ECO:0007669"/>
    <property type="project" value="TreeGrafter"/>
</dbReference>
<reference evidence="3" key="1">
    <citation type="submission" date="2021-01" db="EMBL/GenBank/DDBJ databases">
        <authorList>
            <person name="Corre E."/>
            <person name="Pelletier E."/>
            <person name="Niang G."/>
            <person name="Scheremetjew M."/>
            <person name="Finn R."/>
            <person name="Kale V."/>
            <person name="Holt S."/>
            <person name="Cochrane G."/>
            <person name="Meng A."/>
            <person name="Brown T."/>
            <person name="Cohen L."/>
        </authorList>
    </citation>
    <scope>NUCLEOTIDE SEQUENCE</scope>
    <source>
        <strain evidence="3">Clade-D-RCC1621</strain>
    </source>
</reference>
<dbReference type="EMBL" id="HBFO01002829">
    <property type="protein sequence ID" value="CAD8810873.1"/>
    <property type="molecule type" value="Transcribed_RNA"/>
</dbReference>
<dbReference type="AlphaFoldDB" id="A0A7S0Z785"/>
<gene>
    <name evidence="3" type="ORF">OMED0930_LOCUS1967</name>
</gene>
<dbReference type="InterPro" id="IPR010987">
    <property type="entry name" value="Glutathione-S-Trfase_C-like"/>
</dbReference>
<feature type="domain" description="GST N-terminal" evidence="1">
    <location>
        <begin position="8"/>
        <end position="86"/>
    </location>
</feature>
<evidence type="ECO:0000259" key="2">
    <source>
        <dbReference type="PROSITE" id="PS50405"/>
    </source>
</evidence>
<dbReference type="CDD" id="cd03039">
    <property type="entry name" value="GST_N_Sigma_like"/>
    <property type="match status" value="1"/>
</dbReference>
<dbReference type="Gene3D" id="3.40.30.10">
    <property type="entry name" value="Glutaredoxin"/>
    <property type="match status" value="1"/>
</dbReference>
<dbReference type="InterPro" id="IPR036249">
    <property type="entry name" value="Thioredoxin-like_sf"/>
</dbReference>
<dbReference type="SFLD" id="SFLDS00019">
    <property type="entry name" value="Glutathione_Transferase_(cytos"/>
    <property type="match status" value="1"/>
</dbReference>
<dbReference type="InterPro" id="IPR050213">
    <property type="entry name" value="GST_superfamily"/>
</dbReference>
<dbReference type="InterPro" id="IPR040079">
    <property type="entry name" value="Glutathione_S-Trfase"/>
</dbReference>
<evidence type="ECO:0008006" key="4">
    <source>
        <dbReference type="Google" id="ProtNLM"/>
    </source>
</evidence>
<dbReference type="PROSITE" id="PS50405">
    <property type="entry name" value="GST_CTER"/>
    <property type="match status" value="1"/>
</dbReference>
<protein>
    <recommendedName>
        <fullName evidence="4">Glutathione transferase</fullName>
    </recommendedName>
</protein>
<dbReference type="Pfam" id="PF14497">
    <property type="entry name" value="GST_C_3"/>
    <property type="match status" value="1"/>
</dbReference>
<accession>A0A7S0Z785</accession>
<proteinExistence type="predicted"/>
<dbReference type="Pfam" id="PF13409">
    <property type="entry name" value="GST_N_2"/>
    <property type="match status" value="1"/>
</dbReference>
<dbReference type="SUPFAM" id="SSF52833">
    <property type="entry name" value="Thioredoxin-like"/>
    <property type="match status" value="1"/>
</dbReference>
<name>A0A7S0Z785_9CHLO</name>
<dbReference type="PANTHER" id="PTHR11571:SF150">
    <property type="entry name" value="GLUTATHIONE S-TRANSFERASE"/>
    <property type="match status" value="1"/>
</dbReference>
<dbReference type="InterPro" id="IPR004046">
    <property type="entry name" value="GST_C"/>
</dbReference>
<dbReference type="PANTHER" id="PTHR11571">
    <property type="entry name" value="GLUTATHIONE S-TRANSFERASE"/>
    <property type="match status" value="1"/>
</dbReference>
<dbReference type="InterPro" id="IPR036282">
    <property type="entry name" value="Glutathione-S-Trfase_C_sf"/>
</dbReference>